<dbReference type="GO" id="GO:0008808">
    <property type="term" value="F:cardiolipin synthase activity"/>
    <property type="evidence" value="ECO:0007669"/>
    <property type="project" value="TreeGrafter"/>
</dbReference>
<dbReference type="Gene3D" id="3.30.870.10">
    <property type="entry name" value="Endonuclease Chain A"/>
    <property type="match status" value="2"/>
</dbReference>
<feature type="domain" description="PLD phosphodiesterase" evidence="2">
    <location>
        <begin position="205"/>
        <end position="232"/>
    </location>
</feature>
<keyword evidence="1" id="KW-0812">Transmembrane</keyword>
<dbReference type="Proteomes" id="UP000630528">
    <property type="component" value="Unassembled WGS sequence"/>
</dbReference>
<dbReference type="PROSITE" id="PS50035">
    <property type="entry name" value="PLD"/>
    <property type="match status" value="2"/>
</dbReference>
<gene>
    <name evidence="3" type="ORF">JJB11_24170</name>
</gene>
<keyword evidence="1" id="KW-1133">Transmembrane helix</keyword>
<dbReference type="SUPFAM" id="SSF56024">
    <property type="entry name" value="Phospholipase D/nuclease"/>
    <property type="match status" value="2"/>
</dbReference>
<evidence type="ECO:0000259" key="2">
    <source>
        <dbReference type="PROSITE" id="PS50035"/>
    </source>
</evidence>
<feature type="domain" description="PLD phosphodiesterase" evidence="2">
    <location>
        <begin position="385"/>
        <end position="412"/>
    </location>
</feature>
<dbReference type="PANTHER" id="PTHR21248:SF22">
    <property type="entry name" value="PHOSPHOLIPASE D"/>
    <property type="match status" value="1"/>
</dbReference>
<keyword evidence="4" id="KW-1185">Reference proteome</keyword>
<accession>A0A934TXR9</accession>
<reference evidence="3" key="1">
    <citation type="journal article" date="2012" name="J. Microbiol. Biotechnol.">
        <title>Ramlibacter ginsenosidimutans sp. nov., with ginsenoside-converting activity.</title>
        <authorList>
            <person name="Wang L."/>
            <person name="An D.S."/>
            <person name="Kim S.G."/>
            <person name="Jin F.X."/>
            <person name="Kim S.C."/>
            <person name="Lee S.T."/>
            <person name="Im W.T."/>
        </authorList>
    </citation>
    <scope>NUCLEOTIDE SEQUENCE</scope>
    <source>
        <strain evidence="3">KACC 17527</strain>
    </source>
</reference>
<dbReference type="EMBL" id="JAEPWM010000016">
    <property type="protein sequence ID" value="MBK6009206.1"/>
    <property type="molecule type" value="Genomic_DNA"/>
</dbReference>
<organism evidence="3 4">
    <name type="scientific">Ramlibacter ginsenosidimutans</name>
    <dbReference type="NCBI Taxonomy" id="502333"/>
    <lineage>
        <taxon>Bacteria</taxon>
        <taxon>Pseudomonadati</taxon>
        <taxon>Pseudomonadota</taxon>
        <taxon>Betaproteobacteria</taxon>
        <taxon>Burkholderiales</taxon>
        <taxon>Comamonadaceae</taxon>
        <taxon>Ramlibacter</taxon>
    </lineage>
</organism>
<dbReference type="AlphaFoldDB" id="A0A934TXR9"/>
<dbReference type="InterPro" id="IPR001736">
    <property type="entry name" value="PLipase_D/transphosphatidylase"/>
</dbReference>
<reference evidence="3" key="2">
    <citation type="submission" date="2021-01" db="EMBL/GenBank/DDBJ databases">
        <authorList>
            <person name="Kang M."/>
        </authorList>
    </citation>
    <scope>NUCLEOTIDE SEQUENCE</scope>
    <source>
        <strain evidence="3">KACC 17527</strain>
    </source>
</reference>
<evidence type="ECO:0000313" key="4">
    <source>
        <dbReference type="Proteomes" id="UP000630528"/>
    </source>
</evidence>
<protein>
    <submittedName>
        <fullName evidence="3">Cardiolipin synthase</fullName>
    </submittedName>
</protein>
<dbReference type="Pfam" id="PF13091">
    <property type="entry name" value="PLDc_2"/>
    <property type="match status" value="2"/>
</dbReference>
<comment type="caution">
    <text evidence="3">The sequence shown here is derived from an EMBL/GenBank/DDBJ whole genome shotgun (WGS) entry which is preliminary data.</text>
</comment>
<dbReference type="SMART" id="SM00155">
    <property type="entry name" value="PLDc"/>
    <property type="match status" value="2"/>
</dbReference>
<feature type="transmembrane region" description="Helical" evidence="1">
    <location>
        <begin position="12"/>
        <end position="31"/>
    </location>
</feature>
<dbReference type="RefSeq" id="WP_201177624.1">
    <property type="nucleotide sequence ID" value="NZ_JAEPWM010000016.1"/>
</dbReference>
<name>A0A934TXR9_9BURK</name>
<proteinExistence type="predicted"/>
<dbReference type="GO" id="GO:0032049">
    <property type="term" value="P:cardiolipin biosynthetic process"/>
    <property type="evidence" value="ECO:0007669"/>
    <property type="project" value="UniProtKB-ARBA"/>
</dbReference>
<sequence length="469" mass="51802">MSPVVHPFPWLSLHSAVVVVALVTYVGLALARRQRRHPSAAIGWVLFLVLVPYLALPLFLLFGTRKTTRARRRPERPAVAREALQAPSGRFRALALGLGLPPAVPYEDLTIHQDGAAALERLQTMMLAARETLEVASFLLGRDPLGDAVVALLAQRAREGVRVRVMIDGVGRYLGGRPTLQPLRDAGVEVALFVRPWSSPLRGRVNLRNHRKVVIVDGEWLWTGGRNLAGEYFVGKGPHHRHEPPWTDLTFDLRGPIARQAREQFERDWAVARRQPVPELPPLDLPEPMPGAALAQLLPSGPDQADDTVYELLVDACFSAQRRIVAVTPYFVPDPVLLMAFALAARRGVAVDLLVPRRSNHRLADLARPGSLRELLASGVRIWLAPAMLHGKLVIVDETVALAGSLNLDERSLFLNYEMMVAFYDPQAIARFAAWAEQAHAGAEALQARPVGALREVGEGLLRWLTFQL</sequence>
<dbReference type="PANTHER" id="PTHR21248">
    <property type="entry name" value="CARDIOLIPIN SYNTHASE"/>
    <property type="match status" value="1"/>
</dbReference>
<evidence type="ECO:0000256" key="1">
    <source>
        <dbReference type="SAM" id="Phobius"/>
    </source>
</evidence>
<feature type="transmembrane region" description="Helical" evidence="1">
    <location>
        <begin position="43"/>
        <end position="63"/>
    </location>
</feature>
<dbReference type="InterPro" id="IPR025202">
    <property type="entry name" value="PLD-like_dom"/>
</dbReference>
<dbReference type="GO" id="GO:0016020">
    <property type="term" value="C:membrane"/>
    <property type="evidence" value="ECO:0007669"/>
    <property type="project" value="TreeGrafter"/>
</dbReference>
<keyword evidence="1" id="KW-0472">Membrane</keyword>
<evidence type="ECO:0000313" key="3">
    <source>
        <dbReference type="EMBL" id="MBK6009206.1"/>
    </source>
</evidence>